<dbReference type="STRING" id="30611.ENSOGAP00000020733"/>
<proteinExistence type="predicted"/>
<dbReference type="PROSITE" id="PS50096">
    <property type="entry name" value="IQ"/>
    <property type="match status" value="1"/>
</dbReference>
<dbReference type="eggNOG" id="ENOG502S8YC">
    <property type="taxonomic scope" value="Eukaryota"/>
</dbReference>
<dbReference type="InterPro" id="IPR000048">
    <property type="entry name" value="IQ_motif_EF-hand-BS"/>
</dbReference>
<evidence type="ECO:0000313" key="3">
    <source>
        <dbReference type="Proteomes" id="UP000005225"/>
    </source>
</evidence>
<dbReference type="InterPro" id="IPR042506">
    <property type="entry name" value="IQCC"/>
</dbReference>
<dbReference type="HOGENOM" id="CLU_046548_0_0_1"/>
<dbReference type="OMA" id="DHRAQTC"/>
<dbReference type="Proteomes" id="UP000005225">
    <property type="component" value="Unassembled WGS sequence"/>
</dbReference>
<reference evidence="2" key="2">
    <citation type="submission" date="2025-08" db="UniProtKB">
        <authorList>
            <consortium name="Ensembl"/>
        </authorList>
    </citation>
    <scope>IDENTIFICATION</scope>
</reference>
<evidence type="ECO:0000256" key="1">
    <source>
        <dbReference type="SAM" id="MobiDB-lite"/>
    </source>
</evidence>
<keyword evidence="3" id="KW-1185">Reference proteome</keyword>
<sequence length="453" mass="51857">MDRELIRKVSVLQACVRGFLVRRQFQSLRAEYEAIVREIEGDPVRIQWTKGWIPRPQFLPEKAKSFGTCKVGERVSNPQQEPRSRFPCKEAEREAIWEEMVFKKSRESSANPGNLCRVDSPWLQAEQSRKTSQKEIGDMIRMKNPEATGPGLLHSQPQLQELQYHRSHLAMELLWLQQAINSRKAYLILKQTLSSPEASQTRDKPCMCPDHGGQACDSDQSQASLPLKNQFYRDKTAGELDHVDYSCQRVKSPHKFSESLSPTQKTAGAKYREKCSRRARPQFPMPSDSQAMEDRFTKEPDNGGQLQRKVLEDQTPRCLKPRDHCSRKGKTQLHVLSEDPDTEFSRGLDYKEPKYQRARPQELGFSEDHISWDGTLAGPEHSSLHLWRTKPPKGQTPHDRHSREGTSDEPSHEGWKNQRTTRPPENPFSTGSDHIGEDQVPKGHPPWGTAPTA</sequence>
<reference evidence="3" key="1">
    <citation type="submission" date="2011-03" db="EMBL/GenBank/DDBJ databases">
        <title>Version 3 of the genome sequence of Otolemur garnettii (Bushbaby).</title>
        <authorList>
            <consortium name="The Broad Institute Genome Sequencing Platform"/>
            <person name="Di Palma F."/>
            <person name="Johnson J."/>
            <person name="Lander E.S."/>
            <person name="Lindblad-Toh K."/>
            <person name="Jaffe D.B."/>
            <person name="Gnerre S."/>
            <person name="MacCallum I."/>
            <person name="Przybylski D."/>
            <person name="Ribeiro F.J."/>
            <person name="Burton J.N."/>
            <person name="Walker B.J."/>
            <person name="Sharpe T."/>
            <person name="Hall G."/>
        </authorList>
    </citation>
    <scope>NUCLEOTIDE SEQUENCE [LARGE SCALE GENOMIC DNA]</scope>
</reference>
<protein>
    <submittedName>
        <fullName evidence="2">IQ motif containing C</fullName>
    </submittedName>
</protein>
<reference evidence="2" key="3">
    <citation type="submission" date="2025-09" db="UniProtKB">
        <authorList>
            <consortium name="Ensembl"/>
        </authorList>
    </citation>
    <scope>IDENTIFICATION</scope>
</reference>
<feature type="compositionally biased region" description="Basic and acidic residues" evidence="1">
    <location>
        <begin position="292"/>
        <end position="301"/>
    </location>
</feature>
<feature type="compositionally biased region" description="Basic and acidic residues" evidence="1">
    <location>
        <begin position="343"/>
        <end position="355"/>
    </location>
</feature>
<dbReference type="EMBL" id="AAQR03171022">
    <property type="status" value="NOT_ANNOTATED_CDS"/>
    <property type="molecule type" value="Genomic_DNA"/>
</dbReference>
<dbReference type="FunCoup" id="H0XX90">
    <property type="interactions" value="147"/>
</dbReference>
<accession>H0XX90</accession>
<dbReference type="AlphaFoldDB" id="H0XX90"/>
<feature type="compositionally biased region" description="Basic and acidic residues" evidence="1">
    <location>
        <begin position="396"/>
        <end position="416"/>
    </location>
</feature>
<feature type="region of interest" description="Disordered" evidence="1">
    <location>
        <begin position="256"/>
        <end position="453"/>
    </location>
</feature>
<dbReference type="Ensembl" id="ENSOGAT00000034613.1">
    <property type="protein sequence ID" value="ENSOGAP00000020733.1"/>
    <property type="gene ID" value="ENSOGAG00000034718.1"/>
</dbReference>
<organism evidence="2 3">
    <name type="scientific">Otolemur garnettii</name>
    <name type="common">Small-eared galago</name>
    <name type="synonym">Garnett's greater bushbaby</name>
    <dbReference type="NCBI Taxonomy" id="30611"/>
    <lineage>
        <taxon>Eukaryota</taxon>
        <taxon>Metazoa</taxon>
        <taxon>Chordata</taxon>
        <taxon>Craniata</taxon>
        <taxon>Vertebrata</taxon>
        <taxon>Euteleostomi</taxon>
        <taxon>Mammalia</taxon>
        <taxon>Eutheria</taxon>
        <taxon>Euarchontoglires</taxon>
        <taxon>Primates</taxon>
        <taxon>Strepsirrhini</taxon>
        <taxon>Lorisiformes</taxon>
        <taxon>Galagidae</taxon>
        <taxon>Otolemur</taxon>
    </lineage>
</organism>
<dbReference type="PANTHER" id="PTHR16049:SF8">
    <property type="entry name" value="IQ DOMAIN-CONTAINING PROTEIN C"/>
    <property type="match status" value="1"/>
</dbReference>
<feature type="compositionally biased region" description="Basic and acidic residues" evidence="1">
    <location>
        <begin position="309"/>
        <end position="326"/>
    </location>
</feature>
<dbReference type="InParanoid" id="H0XX90"/>
<feature type="compositionally biased region" description="Polar residues" evidence="1">
    <location>
        <begin position="417"/>
        <end position="432"/>
    </location>
</feature>
<dbReference type="SMART" id="SM00015">
    <property type="entry name" value="IQ"/>
    <property type="match status" value="1"/>
</dbReference>
<dbReference type="PANTHER" id="PTHR16049">
    <property type="entry name" value="IQ DOMAIN-CONTAINING PROTEIN C"/>
    <property type="match status" value="1"/>
</dbReference>
<dbReference type="GeneTree" id="ENSGT00390000017195"/>
<evidence type="ECO:0000313" key="2">
    <source>
        <dbReference type="Ensembl" id="ENSOGAP00000020733.1"/>
    </source>
</evidence>
<name>H0XX90_OTOGA</name>